<gene>
    <name evidence="5" type="primary">rox</name>
    <name evidence="5" type="ORF">EKG83_16990</name>
</gene>
<evidence type="ECO:0000256" key="2">
    <source>
        <dbReference type="ARBA" id="ARBA00022630"/>
    </source>
</evidence>
<dbReference type="Proteomes" id="UP000325787">
    <property type="component" value="Chromosome"/>
</dbReference>
<dbReference type="InterPro" id="IPR036188">
    <property type="entry name" value="FAD/NAD-bd_sf"/>
</dbReference>
<dbReference type="EMBL" id="CP034550">
    <property type="protein sequence ID" value="QFZ18919.1"/>
    <property type="molecule type" value="Genomic_DNA"/>
</dbReference>
<dbReference type="KEGG" id="ssyi:EKG83_16990"/>
<dbReference type="Pfam" id="PF21274">
    <property type="entry name" value="Rng_hyd_C"/>
    <property type="match status" value="1"/>
</dbReference>
<dbReference type="GO" id="GO:0016709">
    <property type="term" value="F:oxidoreductase activity, acting on paired donors, with incorporation or reduction of molecular oxygen, NAD(P)H as one donor, and incorporation of one atom of oxygen"/>
    <property type="evidence" value="ECO:0007669"/>
    <property type="project" value="UniProtKB-ARBA"/>
</dbReference>
<comment type="cofactor">
    <cofactor evidence="1">
        <name>FAD</name>
        <dbReference type="ChEBI" id="CHEBI:57692"/>
    </cofactor>
</comment>
<evidence type="ECO:0000259" key="4">
    <source>
        <dbReference type="Pfam" id="PF01494"/>
    </source>
</evidence>
<protein>
    <submittedName>
        <fullName evidence="5">Rifampin monooxygenase</fullName>
    </submittedName>
</protein>
<keyword evidence="2" id="KW-0285">Flavoprotein</keyword>
<keyword evidence="5" id="KW-0560">Oxidoreductase</keyword>
<dbReference type="InterPro" id="IPR002938">
    <property type="entry name" value="FAD-bd"/>
</dbReference>
<dbReference type="SUPFAM" id="SSF51905">
    <property type="entry name" value="FAD/NAD(P)-binding domain"/>
    <property type="match status" value="1"/>
</dbReference>
<dbReference type="NCBIfam" id="NF033145">
    <property type="entry name" value="rif_monoox"/>
    <property type="match status" value="1"/>
</dbReference>
<sequence>MFDVIIVGGGPTGLMLAAELRLHDVRVLVLEKEAEPTRHVRSLGLHVRSIEVMAQRGLLDRFLAHGTRYPLAASFAGIRKPAPDRLDTAHGYLLGIPQPVTDRLLAERAAELGTEVRRGHEVVGLEQDEHGVTAELADGTRVRSRYLVGCDGGRSAVRKLLGIGFPGEPARSEVLLGEMEVGVPPETVTAVVEEVRKTEKRFGLMPLEDGAYRVGVPAEGVDEDRGVPTLEEVKRRLEAVAGTDFGVHSPRWLSSFGDATRQAERYRSGRVLLAGDAAHVHPPTGGQGLNLGVQDAFNLGWKLAAEVDGWAPAGLLDTYEAERYPVGADVLVNTRAQMHLLSHEPGVDAVLKVLSELMDFEEVNRYLIEKITAMGVRYDFGEGHDLLGRRLRDVELKGGRLYDLTHAGRGLLLDQTGRLSVGGWADRVDHVVDVSGELDVPAVLLRPDGHVAWVGDDQGDLVDHLPRWFGEPVR</sequence>
<organism evidence="5 6">
    <name type="scientific">Saccharothrix syringae</name>
    <name type="common">Nocardiopsis syringae</name>
    <dbReference type="NCBI Taxonomy" id="103733"/>
    <lineage>
        <taxon>Bacteria</taxon>
        <taxon>Bacillati</taxon>
        <taxon>Actinomycetota</taxon>
        <taxon>Actinomycetes</taxon>
        <taxon>Pseudonocardiales</taxon>
        <taxon>Pseudonocardiaceae</taxon>
        <taxon>Saccharothrix</taxon>
    </lineage>
</organism>
<dbReference type="GO" id="GO:0071949">
    <property type="term" value="F:FAD binding"/>
    <property type="evidence" value="ECO:0007669"/>
    <property type="project" value="InterPro"/>
</dbReference>
<evidence type="ECO:0000256" key="1">
    <source>
        <dbReference type="ARBA" id="ARBA00001974"/>
    </source>
</evidence>
<name>A0A5Q0GY99_SACSY</name>
<dbReference type="Gene3D" id="3.30.70.2450">
    <property type="match status" value="1"/>
</dbReference>
<keyword evidence="5" id="KW-0503">Monooxygenase</keyword>
<dbReference type="Gene3D" id="3.40.30.120">
    <property type="match status" value="1"/>
</dbReference>
<dbReference type="PANTHER" id="PTHR43004:SF19">
    <property type="entry name" value="BINDING MONOOXYGENASE, PUTATIVE (JCVI)-RELATED"/>
    <property type="match status" value="1"/>
</dbReference>
<evidence type="ECO:0000313" key="5">
    <source>
        <dbReference type="EMBL" id="QFZ18919.1"/>
    </source>
</evidence>
<dbReference type="AlphaFoldDB" id="A0A5Q0GY99"/>
<keyword evidence="3" id="KW-0274">FAD</keyword>
<evidence type="ECO:0000256" key="3">
    <source>
        <dbReference type="ARBA" id="ARBA00022827"/>
    </source>
</evidence>
<dbReference type="PANTHER" id="PTHR43004">
    <property type="entry name" value="TRK SYSTEM POTASSIUM UPTAKE PROTEIN"/>
    <property type="match status" value="1"/>
</dbReference>
<accession>A0A5Q0GY99</accession>
<proteinExistence type="predicted"/>
<dbReference type="PRINTS" id="PR00420">
    <property type="entry name" value="RNGMNOXGNASE"/>
</dbReference>
<dbReference type="RefSeq" id="WP_033434023.1">
    <property type="nucleotide sequence ID" value="NZ_CP034550.1"/>
</dbReference>
<dbReference type="Pfam" id="PF01494">
    <property type="entry name" value="FAD_binding_3"/>
    <property type="match status" value="1"/>
</dbReference>
<feature type="domain" description="FAD-binding" evidence="4">
    <location>
        <begin position="2"/>
        <end position="332"/>
    </location>
</feature>
<dbReference type="OrthoDB" id="4141215at2"/>
<keyword evidence="6" id="KW-1185">Reference proteome</keyword>
<evidence type="ECO:0000313" key="6">
    <source>
        <dbReference type="Proteomes" id="UP000325787"/>
    </source>
</evidence>
<dbReference type="Gene3D" id="3.50.50.60">
    <property type="entry name" value="FAD/NAD(P)-binding domain"/>
    <property type="match status" value="1"/>
</dbReference>
<dbReference type="InterPro" id="IPR050641">
    <property type="entry name" value="RIFMO-like"/>
</dbReference>
<reference evidence="6" key="1">
    <citation type="journal article" date="2021" name="Curr. Microbiol.">
        <title>Complete genome of nocamycin-producing strain Saccharothrix syringae NRRL B-16468 reveals the biosynthetic potential for secondary metabolites.</title>
        <authorList>
            <person name="Mo X."/>
            <person name="Yang S."/>
        </authorList>
    </citation>
    <scope>NUCLEOTIDE SEQUENCE [LARGE SCALE GENOMIC DNA]</scope>
    <source>
        <strain evidence="6">ATCC 51364 / DSM 43886 / JCM 6844 / KCTC 9398 / NBRC 14523 / NRRL B-16468 / INA 2240</strain>
    </source>
</reference>